<name>A0A840VCF1_9BACT</name>
<dbReference type="PANTHER" id="PTHR43213:SF5">
    <property type="entry name" value="BIFUNCTIONAL DTTP_UTP PYROPHOSPHATASE_METHYLTRANSFERASE PROTEIN-RELATED"/>
    <property type="match status" value="1"/>
</dbReference>
<dbReference type="AlphaFoldDB" id="A0A840VCF1"/>
<dbReference type="GO" id="GO:0009117">
    <property type="term" value="P:nucleotide metabolic process"/>
    <property type="evidence" value="ECO:0007669"/>
    <property type="project" value="UniProtKB-KW"/>
</dbReference>
<dbReference type="EC" id="3.6.1.9" evidence="4"/>
<evidence type="ECO:0000256" key="1">
    <source>
        <dbReference type="ARBA" id="ARBA00001968"/>
    </source>
</evidence>
<feature type="site" description="Important for substrate specificity" evidence="4">
    <location>
        <position position="151"/>
    </location>
</feature>
<dbReference type="Gene3D" id="3.90.950.10">
    <property type="match status" value="1"/>
</dbReference>
<dbReference type="InterPro" id="IPR029001">
    <property type="entry name" value="ITPase-like_fam"/>
</dbReference>
<evidence type="ECO:0000313" key="6">
    <source>
        <dbReference type="Proteomes" id="UP000557717"/>
    </source>
</evidence>
<feature type="site" description="Important for substrate specificity" evidence="4">
    <location>
        <position position="11"/>
    </location>
</feature>
<dbReference type="GO" id="GO:0005737">
    <property type="term" value="C:cytoplasm"/>
    <property type="evidence" value="ECO:0007669"/>
    <property type="project" value="UniProtKB-SubCell"/>
</dbReference>
<dbReference type="Pfam" id="PF02545">
    <property type="entry name" value="Maf"/>
    <property type="match status" value="1"/>
</dbReference>
<dbReference type="CDD" id="cd00555">
    <property type="entry name" value="Maf"/>
    <property type="match status" value="1"/>
</dbReference>
<dbReference type="HAMAP" id="MF_00528">
    <property type="entry name" value="Maf"/>
    <property type="match status" value="1"/>
</dbReference>
<gene>
    <name evidence="5" type="ORF">HNR46_000759</name>
</gene>
<comment type="catalytic activity">
    <reaction evidence="4">
        <text>UTP + H2O = UMP + diphosphate + H(+)</text>
        <dbReference type="Rhea" id="RHEA:29395"/>
        <dbReference type="ChEBI" id="CHEBI:15377"/>
        <dbReference type="ChEBI" id="CHEBI:15378"/>
        <dbReference type="ChEBI" id="CHEBI:33019"/>
        <dbReference type="ChEBI" id="CHEBI:46398"/>
        <dbReference type="ChEBI" id="CHEBI:57865"/>
        <dbReference type="EC" id="3.6.1.9"/>
    </reaction>
</comment>
<keyword evidence="4" id="KW-0963">Cytoplasm</keyword>
<sequence>MTLVLASGSPRRKELMAREGLEFVVRPSAAEELPPGARPWDELCQANAEIKAAGVEVGPGEWIIAADTLVQVGGEVLGKPRDLEEARAMLQKLSGRAHEVRTGVCLRSADGKGETFVVATKVRFHVLDDEAISEYFERVHPLDKAGAYGIQEHGERLVEGIDGDFDNVMGLPMEELIQRLKACGALVT</sequence>
<dbReference type="GO" id="GO:0047429">
    <property type="term" value="F:nucleoside triphosphate diphosphatase activity"/>
    <property type="evidence" value="ECO:0007669"/>
    <property type="project" value="UniProtKB-EC"/>
</dbReference>
<protein>
    <recommendedName>
        <fullName evidence="4">dTTP/UTP pyrophosphatase</fullName>
        <shortName evidence="4">dTTPase/UTPase</shortName>
        <ecNumber evidence="4">3.6.1.9</ecNumber>
    </recommendedName>
    <alternativeName>
        <fullName evidence="4">Nucleoside triphosphate pyrophosphatase</fullName>
    </alternativeName>
    <alternativeName>
        <fullName evidence="4">Nucleotide pyrophosphatase</fullName>
        <shortName evidence="4">Nucleotide PPase</shortName>
    </alternativeName>
</protein>
<accession>A0A840VCF1</accession>
<dbReference type="RefSeq" id="WP_184015902.1">
    <property type="nucleotide sequence ID" value="NZ_JACHFD010000003.1"/>
</dbReference>
<proteinExistence type="inferred from homology"/>
<feature type="active site" description="Proton acceptor" evidence="4">
    <location>
        <position position="67"/>
    </location>
</feature>
<feature type="site" description="Important for substrate specificity" evidence="4">
    <location>
        <position position="68"/>
    </location>
</feature>
<comment type="cofactor">
    <cofactor evidence="1 4">
        <name>a divalent metal cation</name>
        <dbReference type="ChEBI" id="CHEBI:60240"/>
    </cofactor>
</comment>
<comment type="caution">
    <text evidence="5">The sequence shown here is derived from an EMBL/GenBank/DDBJ whole genome shotgun (WGS) entry which is preliminary data.</text>
</comment>
<comment type="similarity">
    <text evidence="4">Belongs to the Maf family. YhdE subfamily.</text>
</comment>
<dbReference type="PIRSF" id="PIRSF006305">
    <property type="entry name" value="Maf"/>
    <property type="match status" value="1"/>
</dbReference>
<comment type="caution">
    <text evidence="4">Lacks conserved residue(s) required for the propagation of feature annotation.</text>
</comment>
<evidence type="ECO:0000256" key="3">
    <source>
        <dbReference type="ARBA" id="ARBA00023080"/>
    </source>
</evidence>
<dbReference type="EMBL" id="JACHFD010000003">
    <property type="protein sequence ID" value="MBB5350531.1"/>
    <property type="molecule type" value="Genomic_DNA"/>
</dbReference>
<reference evidence="5 6" key="1">
    <citation type="submission" date="2020-08" db="EMBL/GenBank/DDBJ databases">
        <title>Genomic Encyclopedia of Type Strains, Phase IV (KMG-IV): sequencing the most valuable type-strain genomes for metagenomic binning, comparative biology and taxonomic classification.</title>
        <authorList>
            <person name="Goeker M."/>
        </authorList>
    </citation>
    <scope>NUCLEOTIDE SEQUENCE [LARGE SCALE GENOMIC DNA]</scope>
    <source>
        <strain evidence="5 6">YC6886</strain>
    </source>
</reference>
<dbReference type="PANTHER" id="PTHR43213">
    <property type="entry name" value="BIFUNCTIONAL DTTP/UTP PYROPHOSPHATASE/METHYLTRANSFERASE PROTEIN-RELATED"/>
    <property type="match status" value="1"/>
</dbReference>
<comment type="catalytic activity">
    <reaction evidence="4">
        <text>dTTP + H2O = dTMP + diphosphate + H(+)</text>
        <dbReference type="Rhea" id="RHEA:28534"/>
        <dbReference type="ChEBI" id="CHEBI:15377"/>
        <dbReference type="ChEBI" id="CHEBI:15378"/>
        <dbReference type="ChEBI" id="CHEBI:33019"/>
        <dbReference type="ChEBI" id="CHEBI:37568"/>
        <dbReference type="ChEBI" id="CHEBI:63528"/>
        <dbReference type="EC" id="3.6.1.9"/>
    </reaction>
</comment>
<keyword evidence="3 4" id="KW-0546">Nucleotide metabolism</keyword>
<keyword evidence="2 4" id="KW-0378">Hydrolase</keyword>
<dbReference type="Proteomes" id="UP000557717">
    <property type="component" value="Unassembled WGS sequence"/>
</dbReference>
<evidence type="ECO:0000313" key="5">
    <source>
        <dbReference type="EMBL" id="MBB5350531.1"/>
    </source>
</evidence>
<dbReference type="SUPFAM" id="SSF52972">
    <property type="entry name" value="ITPase-like"/>
    <property type="match status" value="1"/>
</dbReference>
<organism evidence="5 6">
    <name type="scientific">Haloferula luteola</name>
    <dbReference type="NCBI Taxonomy" id="595692"/>
    <lineage>
        <taxon>Bacteria</taxon>
        <taxon>Pseudomonadati</taxon>
        <taxon>Verrucomicrobiota</taxon>
        <taxon>Verrucomicrobiia</taxon>
        <taxon>Verrucomicrobiales</taxon>
        <taxon>Verrucomicrobiaceae</taxon>
        <taxon>Haloferula</taxon>
    </lineage>
</organism>
<dbReference type="NCBIfam" id="TIGR00172">
    <property type="entry name" value="maf"/>
    <property type="match status" value="1"/>
</dbReference>
<comment type="function">
    <text evidence="4">Nucleoside triphosphate pyrophosphatase that hydrolyzes dTTP and UTP. May have a dual role in cell division arrest and in preventing the incorporation of modified nucleotides into cellular nucleic acids.</text>
</comment>
<evidence type="ECO:0000256" key="2">
    <source>
        <dbReference type="ARBA" id="ARBA00022801"/>
    </source>
</evidence>
<keyword evidence="6" id="KW-1185">Reference proteome</keyword>
<comment type="subcellular location">
    <subcellularLocation>
        <location evidence="4">Cytoplasm</location>
    </subcellularLocation>
</comment>
<dbReference type="InterPro" id="IPR003697">
    <property type="entry name" value="Maf-like"/>
</dbReference>
<evidence type="ECO:0000256" key="4">
    <source>
        <dbReference type="HAMAP-Rule" id="MF_00528"/>
    </source>
</evidence>